<evidence type="ECO:0000313" key="3">
    <source>
        <dbReference type="Proteomes" id="UP000243459"/>
    </source>
</evidence>
<proteinExistence type="predicted"/>
<feature type="region of interest" description="Disordered" evidence="1">
    <location>
        <begin position="34"/>
        <end position="96"/>
    </location>
</feature>
<gene>
    <name evidence="2" type="ORF">A4U43_C05F17390</name>
</gene>
<organism evidence="2 3">
    <name type="scientific">Asparagus officinalis</name>
    <name type="common">Garden asparagus</name>
    <dbReference type="NCBI Taxonomy" id="4686"/>
    <lineage>
        <taxon>Eukaryota</taxon>
        <taxon>Viridiplantae</taxon>
        <taxon>Streptophyta</taxon>
        <taxon>Embryophyta</taxon>
        <taxon>Tracheophyta</taxon>
        <taxon>Spermatophyta</taxon>
        <taxon>Magnoliopsida</taxon>
        <taxon>Liliopsida</taxon>
        <taxon>Asparagales</taxon>
        <taxon>Asparagaceae</taxon>
        <taxon>Asparagoideae</taxon>
        <taxon>Asparagus</taxon>
    </lineage>
</organism>
<name>A0A5P1ES91_ASPOF</name>
<dbReference type="Gramene" id="ONK68918">
    <property type="protein sequence ID" value="ONK68918"/>
    <property type="gene ID" value="A4U43_C05F17390"/>
</dbReference>
<dbReference type="EMBL" id="CM007385">
    <property type="protein sequence ID" value="ONK68918.1"/>
    <property type="molecule type" value="Genomic_DNA"/>
</dbReference>
<feature type="compositionally biased region" description="Basic and acidic residues" evidence="1">
    <location>
        <begin position="44"/>
        <end position="53"/>
    </location>
</feature>
<accession>A0A5P1ES91</accession>
<evidence type="ECO:0000313" key="2">
    <source>
        <dbReference type="EMBL" id="ONK68918.1"/>
    </source>
</evidence>
<feature type="compositionally biased region" description="Basic residues" evidence="1">
    <location>
        <begin position="86"/>
        <end position="96"/>
    </location>
</feature>
<keyword evidence="3" id="KW-1185">Reference proteome</keyword>
<dbReference type="Proteomes" id="UP000243459">
    <property type="component" value="Chromosome 5"/>
</dbReference>
<dbReference type="AlphaFoldDB" id="A0A5P1ES91"/>
<sequence length="96" mass="10585">MLSNCFKIPTTALAPLATVKFVAFLINELRKSVNDPAKCGSSHLWDRDPKREDEEIGASESSNDRQEEADGASLSLLHAPELEHRAGKRPALKQTK</sequence>
<protein>
    <submittedName>
        <fullName evidence="2">Uncharacterized protein</fullName>
    </submittedName>
</protein>
<evidence type="ECO:0000256" key="1">
    <source>
        <dbReference type="SAM" id="MobiDB-lite"/>
    </source>
</evidence>
<reference evidence="3" key="1">
    <citation type="journal article" date="2017" name="Nat. Commun.">
        <title>The asparagus genome sheds light on the origin and evolution of a young Y chromosome.</title>
        <authorList>
            <person name="Harkess A."/>
            <person name="Zhou J."/>
            <person name="Xu C."/>
            <person name="Bowers J.E."/>
            <person name="Van der Hulst R."/>
            <person name="Ayyampalayam S."/>
            <person name="Mercati F."/>
            <person name="Riccardi P."/>
            <person name="McKain M.R."/>
            <person name="Kakrana A."/>
            <person name="Tang H."/>
            <person name="Ray J."/>
            <person name="Groenendijk J."/>
            <person name="Arikit S."/>
            <person name="Mathioni S.M."/>
            <person name="Nakano M."/>
            <person name="Shan H."/>
            <person name="Telgmann-Rauber A."/>
            <person name="Kanno A."/>
            <person name="Yue Z."/>
            <person name="Chen H."/>
            <person name="Li W."/>
            <person name="Chen Y."/>
            <person name="Xu X."/>
            <person name="Zhang Y."/>
            <person name="Luo S."/>
            <person name="Chen H."/>
            <person name="Gao J."/>
            <person name="Mao Z."/>
            <person name="Pires J.C."/>
            <person name="Luo M."/>
            <person name="Kudrna D."/>
            <person name="Wing R.A."/>
            <person name="Meyers B.C."/>
            <person name="Yi K."/>
            <person name="Kong H."/>
            <person name="Lavrijsen P."/>
            <person name="Sunseri F."/>
            <person name="Falavigna A."/>
            <person name="Ye Y."/>
            <person name="Leebens-Mack J.H."/>
            <person name="Chen G."/>
        </authorList>
    </citation>
    <scope>NUCLEOTIDE SEQUENCE [LARGE SCALE GENOMIC DNA]</scope>
    <source>
        <strain evidence="3">cv. DH0086</strain>
    </source>
</reference>